<accession>A0A9P1MUI4</accession>
<evidence type="ECO:0000313" key="2">
    <source>
        <dbReference type="Proteomes" id="UP001152747"/>
    </source>
</evidence>
<dbReference type="Proteomes" id="UP001152747">
    <property type="component" value="Unassembled WGS sequence"/>
</dbReference>
<gene>
    <name evidence="1" type="ORF">CAMP_LOCUS2834</name>
</gene>
<sequence length="125" mass="14267">MLLWAQECQPELSDKIQAIYDFCECPRIIEYADKFGYWQEAVMAVRHTLATAAKNTNAEIQVEVVDTYHCLKKTIKVRPNDDVRKLNNITSSYHAKITFRQQTLLPDRTIASYGIVDGSQVQVGS</sequence>
<dbReference type="EMBL" id="CANHGI010000001">
    <property type="protein sequence ID" value="CAI5440197.1"/>
    <property type="molecule type" value="Genomic_DNA"/>
</dbReference>
<protein>
    <recommendedName>
        <fullName evidence="3">Ubiquitin-like domain-containing protein</fullName>
    </recommendedName>
</protein>
<proteinExistence type="predicted"/>
<reference evidence="1" key="1">
    <citation type="submission" date="2022-11" db="EMBL/GenBank/DDBJ databases">
        <authorList>
            <person name="Kikuchi T."/>
        </authorList>
    </citation>
    <scope>NUCLEOTIDE SEQUENCE</scope>
    <source>
        <strain evidence="1">PS1010</strain>
    </source>
</reference>
<keyword evidence="2" id="KW-1185">Reference proteome</keyword>
<organism evidence="1 2">
    <name type="scientific">Caenorhabditis angaria</name>
    <dbReference type="NCBI Taxonomy" id="860376"/>
    <lineage>
        <taxon>Eukaryota</taxon>
        <taxon>Metazoa</taxon>
        <taxon>Ecdysozoa</taxon>
        <taxon>Nematoda</taxon>
        <taxon>Chromadorea</taxon>
        <taxon>Rhabditida</taxon>
        <taxon>Rhabditina</taxon>
        <taxon>Rhabditomorpha</taxon>
        <taxon>Rhabditoidea</taxon>
        <taxon>Rhabditidae</taxon>
        <taxon>Peloderinae</taxon>
        <taxon>Caenorhabditis</taxon>
    </lineage>
</organism>
<evidence type="ECO:0000313" key="1">
    <source>
        <dbReference type="EMBL" id="CAI5440197.1"/>
    </source>
</evidence>
<dbReference type="InterPro" id="IPR029071">
    <property type="entry name" value="Ubiquitin-like_domsf"/>
</dbReference>
<dbReference type="SUPFAM" id="SSF54236">
    <property type="entry name" value="Ubiquitin-like"/>
    <property type="match status" value="1"/>
</dbReference>
<name>A0A9P1MUI4_9PELO</name>
<evidence type="ECO:0008006" key="3">
    <source>
        <dbReference type="Google" id="ProtNLM"/>
    </source>
</evidence>
<dbReference type="AlphaFoldDB" id="A0A9P1MUI4"/>
<comment type="caution">
    <text evidence="1">The sequence shown here is derived from an EMBL/GenBank/DDBJ whole genome shotgun (WGS) entry which is preliminary data.</text>
</comment>